<evidence type="ECO:0000256" key="2">
    <source>
        <dbReference type="ARBA" id="ARBA00023125"/>
    </source>
</evidence>
<evidence type="ECO:0000256" key="1">
    <source>
        <dbReference type="ARBA" id="ARBA00023015"/>
    </source>
</evidence>
<dbReference type="SMART" id="SM00895">
    <property type="entry name" value="FCD"/>
    <property type="match status" value="1"/>
</dbReference>
<evidence type="ECO:0000259" key="5">
    <source>
        <dbReference type="PROSITE" id="PS50949"/>
    </source>
</evidence>
<dbReference type="CDD" id="cd07377">
    <property type="entry name" value="WHTH_GntR"/>
    <property type="match status" value="1"/>
</dbReference>
<feature type="compositionally biased region" description="Low complexity" evidence="4">
    <location>
        <begin position="240"/>
        <end position="251"/>
    </location>
</feature>
<reference evidence="6" key="1">
    <citation type="submission" date="2023-03" db="EMBL/GenBank/DDBJ databases">
        <title>Actinoallomurus iriomotensis NBRC 103681.</title>
        <authorList>
            <person name="Ichikawa N."/>
            <person name="Sato H."/>
            <person name="Tonouchi N."/>
        </authorList>
    </citation>
    <scope>NUCLEOTIDE SEQUENCE</scope>
    <source>
        <strain evidence="6">NBRC 103681</strain>
    </source>
</reference>
<evidence type="ECO:0000313" key="6">
    <source>
        <dbReference type="EMBL" id="GLY73981.1"/>
    </source>
</evidence>
<dbReference type="InterPro" id="IPR008920">
    <property type="entry name" value="TF_FadR/GntR_C"/>
</dbReference>
<dbReference type="PROSITE" id="PS50949">
    <property type="entry name" value="HTH_GNTR"/>
    <property type="match status" value="1"/>
</dbReference>
<dbReference type="GO" id="GO:0003677">
    <property type="term" value="F:DNA binding"/>
    <property type="evidence" value="ECO:0007669"/>
    <property type="project" value="UniProtKB-KW"/>
</dbReference>
<dbReference type="EMBL" id="BSTJ01000002">
    <property type="protein sequence ID" value="GLY73981.1"/>
    <property type="molecule type" value="Genomic_DNA"/>
</dbReference>
<name>A0A9W6RDF3_9ACTN</name>
<evidence type="ECO:0000256" key="3">
    <source>
        <dbReference type="ARBA" id="ARBA00023163"/>
    </source>
</evidence>
<gene>
    <name evidence="6" type="ORF">Airi01_022480</name>
</gene>
<dbReference type="RefSeq" id="WP_285619616.1">
    <property type="nucleotide sequence ID" value="NZ_BSTJ01000002.1"/>
</dbReference>
<dbReference type="GO" id="GO:0003700">
    <property type="term" value="F:DNA-binding transcription factor activity"/>
    <property type="evidence" value="ECO:0007669"/>
    <property type="project" value="InterPro"/>
</dbReference>
<accession>A0A9W6RDF3</accession>
<organism evidence="6 7">
    <name type="scientific">Actinoallomurus iriomotensis</name>
    <dbReference type="NCBI Taxonomy" id="478107"/>
    <lineage>
        <taxon>Bacteria</taxon>
        <taxon>Bacillati</taxon>
        <taxon>Actinomycetota</taxon>
        <taxon>Actinomycetes</taxon>
        <taxon>Streptosporangiales</taxon>
        <taxon>Thermomonosporaceae</taxon>
        <taxon>Actinoallomurus</taxon>
    </lineage>
</organism>
<evidence type="ECO:0000313" key="7">
    <source>
        <dbReference type="Proteomes" id="UP001165135"/>
    </source>
</evidence>
<sequence>MSESARVEPASEPDGGSPTRASRRRRGLHGEVVEIIGHRIVSGELPEGATINVNALEEELDISLTAVREALKVLGAKGLVDARQKRGTFVQPRANWHLLDADVIRWRFADGVDHRFLAQLDEVREIIEPAAARLAAERRTDADLERLERALNAMVAADGPEPAVSADLAFHRALLVATHNELLEQMEIVLEVGLARRDQIVHAAGHIDDAIPSHAAVLSAVRDGSPAAAERAVRDLLNKAQADSQRAAASRQHGEGTA</sequence>
<feature type="region of interest" description="Disordered" evidence="4">
    <location>
        <begin position="1"/>
        <end position="25"/>
    </location>
</feature>
<protein>
    <submittedName>
        <fullName evidence="6">GntR family transcriptional regulator</fullName>
    </submittedName>
</protein>
<feature type="region of interest" description="Disordered" evidence="4">
    <location>
        <begin position="239"/>
        <end position="258"/>
    </location>
</feature>
<dbReference type="AlphaFoldDB" id="A0A9W6RDF3"/>
<keyword evidence="1" id="KW-0805">Transcription regulation</keyword>
<dbReference type="SMART" id="SM00345">
    <property type="entry name" value="HTH_GNTR"/>
    <property type="match status" value="1"/>
</dbReference>
<dbReference type="InterPro" id="IPR036388">
    <property type="entry name" value="WH-like_DNA-bd_sf"/>
</dbReference>
<dbReference type="Gene3D" id="1.10.10.10">
    <property type="entry name" value="Winged helix-like DNA-binding domain superfamily/Winged helix DNA-binding domain"/>
    <property type="match status" value="1"/>
</dbReference>
<dbReference type="PANTHER" id="PTHR43537">
    <property type="entry name" value="TRANSCRIPTIONAL REGULATOR, GNTR FAMILY"/>
    <property type="match status" value="1"/>
</dbReference>
<dbReference type="SUPFAM" id="SSF46785">
    <property type="entry name" value="Winged helix' DNA-binding domain"/>
    <property type="match status" value="1"/>
</dbReference>
<evidence type="ECO:0000256" key="4">
    <source>
        <dbReference type="SAM" id="MobiDB-lite"/>
    </source>
</evidence>
<keyword evidence="3" id="KW-0804">Transcription</keyword>
<keyword evidence="2" id="KW-0238">DNA-binding</keyword>
<comment type="caution">
    <text evidence="6">The sequence shown here is derived from an EMBL/GenBank/DDBJ whole genome shotgun (WGS) entry which is preliminary data.</text>
</comment>
<proteinExistence type="predicted"/>
<dbReference type="PANTHER" id="PTHR43537:SF44">
    <property type="entry name" value="GNTR FAMILY REGULATORY PROTEIN"/>
    <property type="match status" value="1"/>
</dbReference>
<dbReference type="InterPro" id="IPR011711">
    <property type="entry name" value="GntR_C"/>
</dbReference>
<dbReference type="InterPro" id="IPR036390">
    <property type="entry name" value="WH_DNA-bd_sf"/>
</dbReference>
<dbReference type="SUPFAM" id="SSF48008">
    <property type="entry name" value="GntR ligand-binding domain-like"/>
    <property type="match status" value="1"/>
</dbReference>
<dbReference type="Pfam" id="PF07729">
    <property type="entry name" value="FCD"/>
    <property type="match status" value="1"/>
</dbReference>
<dbReference type="InterPro" id="IPR000524">
    <property type="entry name" value="Tscrpt_reg_HTH_GntR"/>
</dbReference>
<feature type="domain" description="HTH gntR-type" evidence="5">
    <location>
        <begin position="26"/>
        <end position="93"/>
    </location>
</feature>
<dbReference type="Pfam" id="PF00392">
    <property type="entry name" value="GntR"/>
    <property type="match status" value="1"/>
</dbReference>
<dbReference type="Gene3D" id="1.20.120.530">
    <property type="entry name" value="GntR ligand-binding domain-like"/>
    <property type="match status" value="1"/>
</dbReference>
<dbReference type="Proteomes" id="UP001165135">
    <property type="component" value="Unassembled WGS sequence"/>
</dbReference>